<dbReference type="AlphaFoldDB" id="A0A482Y778"/>
<evidence type="ECO:0000313" key="3">
    <source>
        <dbReference type="Proteomes" id="UP000291097"/>
    </source>
</evidence>
<evidence type="ECO:0000256" key="1">
    <source>
        <dbReference type="SAM" id="MobiDB-lite"/>
    </source>
</evidence>
<accession>A0A482Y778</accession>
<gene>
    <name evidence="2" type="ORF">BDK88_3125</name>
</gene>
<proteinExistence type="predicted"/>
<name>A0A482Y778_9EURY</name>
<dbReference type="PROSITE" id="PS51257">
    <property type="entry name" value="PROKAR_LIPOPROTEIN"/>
    <property type="match status" value="1"/>
</dbReference>
<dbReference type="PROSITE" id="PS51318">
    <property type="entry name" value="TAT"/>
    <property type="match status" value="1"/>
</dbReference>
<protein>
    <submittedName>
        <fullName evidence="2">Uncharacterized protein</fullName>
    </submittedName>
</protein>
<comment type="caution">
    <text evidence="2">The sequence shown here is derived from an EMBL/GenBank/DDBJ whole genome shotgun (WGS) entry which is preliminary data.</text>
</comment>
<dbReference type="EMBL" id="SHMP01000006">
    <property type="protein sequence ID" value="RZV08161.1"/>
    <property type="molecule type" value="Genomic_DNA"/>
</dbReference>
<evidence type="ECO:0000313" key="2">
    <source>
        <dbReference type="EMBL" id="RZV08161.1"/>
    </source>
</evidence>
<feature type="compositionally biased region" description="Gly residues" evidence="1">
    <location>
        <begin position="18"/>
        <end position="35"/>
    </location>
</feature>
<dbReference type="InterPro" id="IPR006311">
    <property type="entry name" value="TAT_signal"/>
</dbReference>
<sequence length="379" mass="39768">MKEVSRRRLLAATGAGAGLASGAGCLSGRGLGTDDGNGADTTGETDDEPTDLTPLEQWVPATGSTELLFHYRDLATVRQHEDTLQPSVTESIPTVPDGDSSAFVEQLADGEPAVDSICRFGSKGVAGNVVVSGSFDPDAVDVALEPATGDFDRFERDGISVAVSSETLVVSPSDGAALEAILAAGIEGTDRRAETNDGFGQLVDRLDGSTFVWGEYDGNENGNGAAFSWALGSETTTQSMVAVSADAQRMDEFEDTMADRFDDVTVEVDGNVSVATRTLPTADYEYRDMFAERGSQPTQPQAGVTIDVDSSARTVTVTYISSGGTDRLEIRDWTGLRDELTEVGQAATLEYGRGASGTITIVAVRGETEAVVAEKSISF</sequence>
<dbReference type="OrthoDB" id="186682at2157"/>
<reference evidence="2 3" key="1">
    <citation type="submission" date="2019-02" db="EMBL/GenBank/DDBJ databases">
        <title>Genomic Encyclopedia of Archaeal and Bacterial Type Strains, Phase II (KMG-II): from individual species to whole genera.</title>
        <authorList>
            <person name="Goeker M."/>
        </authorList>
    </citation>
    <scope>NUCLEOTIDE SEQUENCE [LARGE SCALE GENOMIC DNA]</scope>
    <source>
        <strain evidence="2 3">DSM 18328</strain>
    </source>
</reference>
<feature type="region of interest" description="Disordered" evidence="1">
    <location>
        <begin position="18"/>
        <end position="55"/>
    </location>
</feature>
<dbReference type="Proteomes" id="UP000291097">
    <property type="component" value="Unassembled WGS sequence"/>
</dbReference>
<dbReference type="RefSeq" id="WP_130501161.1">
    <property type="nucleotide sequence ID" value="NZ_SHMP01000006.1"/>
</dbReference>
<organism evidence="2 3">
    <name type="scientific">Natrinema hispanicum</name>
    <dbReference type="NCBI Taxonomy" id="392421"/>
    <lineage>
        <taxon>Archaea</taxon>
        <taxon>Methanobacteriati</taxon>
        <taxon>Methanobacteriota</taxon>
        <taxon>Stenosarchaea group</taxon>
        <taxon>Halobacteria</taxon>
        <taxon>Halobacteriales</taxon>
        <taxon>Natrialbaceae</taxon>
        <taxon>Natrinema</taxon>
    </lineage>
</organism>